<dbReference type="AlphaFoldDB" id="A0A7D5KFN3"/>
<keyword evidence="5" id="KW-0813">Transport</keyword>
<dbReference type="OrthoDB" id="312811at2157"/>
<dbReference type="Pfam" id="PF00528">
    <property type="entry name" value="BPD_transp_1"/>
    <property type="match status" value="1"/>
</dbReference>
<dbReference type="KEGG" id="halg:HUG10_16965"/>
<dbReference type="CDD" id="cd06261">
    <property type="entry name" value="TM_PBP2"/>
    <property type="match status" value="1"/>
</dbReference>
<dbReference type="PANTHER" id="PTHR42729:SF1">
    <property type="entry name" value="OLIGO_DIPEPTIDE TRANSPORT, PERMEASE PROTEIN (DPPC-2)"/>
    <property type="match status" value="1"/>
</dbReference>
<dbReference type="SUPFAM" id="SSF161098">
    <property type="entry name" value="MetI-like"/>
    <property type="match status" value="1"/>
</dbReference>
<dbReference type="PANTHER" id="PTHR42729">
    <property type="entry name" value="OLIGO/DIPEPTIDE TRANSPORT, PERMEASE PROTEIN (DPPC-2)"/>
    <property type="match status" value="1"/>
</dbReference>
<gene>
    <name evidence="8" type="ORF">HUG10_16965</name>
</gene>
<keyword evidence="9" id="KW-1185">Reference proteome</keyword>
<dbReference type="GO" id="GO:0005886">
    <property type="term" value="C:plasma membrane"/>
    <property type="evidence" value="ECO:0007669"/>
    <property type="project" value="UniProtKB-SubCell"/>
</dbReference>
<feature type="compositionally biased region" description="Basic and acidic residues" evidence="6">
    <location>
        <begin position="1"/>
        <end position="15"/>
    </location>
</feature>
<feature type="transmembrane region" description="Helical" evidence="5">
    <location>
        <begin position="61"/>
        <end position="80"/>
    </location>
</feature>
<dbReference type="GO" id="GO:0055085">
    <property type="term" value="P:transmembrane transport"/>
    <property type="evidence" value="ECO:0007669"/>
    <property type="project" value="InterPro"/>
</dbReference>
<feature type="transmembrane region" description="Helical" evidence="5">
    <location>
        <begin position="262"/>
        <end position="281"/>
    </location>
</feature>
<feature type="transmembrane region" description="Helical" evidence="5">
    <location>
        <begin position="166"/>
        <end position="186"/>
    </location>
</feature>
<evidence type="ECO:0000256" key="2">
    <source>
        <dbReference type="ARBA" id="ARBA00022692"/>
    </source>
</evidence>
<dbReference type="InterPro" id="IPR000515">
    <property type="entry name" value="MetI-like"/>
</dbReference>
<comment type="similarity">
    <text evidence="5">Belongs to the binding-protein-dependent transport system permease family.</text>
</comment>
<dbReference type="Gene3D" id="1.10.3720.10">
    <property type="entry name" value="MetI-like"/>
    <property type="match status" value="1"/>
</dbReference>
<comment type="subcellular location">
    <subcellularLocation>
        <location evidence="5">Cell membrane</location>
        <topology evidence="5">Multi-pass membrane protein</topology>
    </subcellularLocation>
    <subcellularLocation>
        <location evidence="1">Membrane</location>
        <topology evidence="1">Multi-pass membrane protein</topology>
    </subcellularLocation>
</comment>
<sequence>MRGEVTVSRTDDSPRTDGGTVSDFDAVANEQVGAADRRREWVEEHLLAPGRVLWSDWRARIAVTVLTGYLLMGTVAWVSAAEWGPTIVPRPSPNQGPALVGAFRTLEFPLGTTFSGHSILSQVVHATPAMLKMIGAGAVFTVVVGATLGTVAGYKGGRVDDVVMTLVDVALTIPGLPLIIVLAGALTDSLQGNPYVIGVLLSINAWAGLSRAVRSQVLTLRGAEYVEASRVMGLGTGTVLRRDVLPNLMPYVTMNFVKQARAVIYGSVGLYFLGVLPYNAVNWGVMMNNANSQAGAVSSPAAFHWLAVPMVTVILLSLSLTLLAQSGDRLFNPRVRARHVSHTSDAPAGVNVDRDGTDRTDDEPPGADPEPDPARREEP</sequence>
<proteinExistence type="inferred from homology"/>
<evidence type="ECO:0000259" key="7">
    <source>
        <dbReference type="PROSITE" id="PS50928"/>
    </source>
</evidence>
<name>A0A7D5KFN3_9EURY</name>
<evidence type="ECO:0000256" key="5">
    <source>
        <dbReference type="RuleBase" id="RU363032"/>
    </source>
</evidence>
<evidence type="ECO:0000313" key="9">
    <source>
        <dbReference type="Proteomes" id="UP000509750"/>
    </source>
</evidence>
<dbReference type="Proteomes" id="UP000509750">
    <property type="component" value="Chromosome"/>
</dbReference>
<protein>
    <submittedName>
        <fullName evidence="8">ABC transporter permease</fullName>
    </submittedName>
</protein>
<keyword evidence="3 5" id="KW-1133">Transmembrane helix</keyword>
<feature type="domain" description="ABC transmembrane type-1" evidence="7">
    <location>
        <begin position="127"/>
        <end position="324"/>
    </location>
</feature>
<evidence type="ECO:0000256" key="3">
    <source>
        <dbReference type="ARBA" id="ARBA00022989"/>
    </source>
</evidence>
<keyword evidence="2 5" id="KW-0812">Transmembrane</keyword>
<feature type="region of interest" description="Disordered" evidence="6">
    <location>
        <begin position="1"/>
        <end position="22"/>
    </location>
</feature>
<feature type="region of interest" description="Disordered" evidence="6">
    <location>
        <begin position="341"/>
        <end position="379"/>
    </location>
</feature>
<evidence type="ECO:0000256" key="4">
    <source>
        <dbReference type="ARBA" id="ARBA00023136"/>
    </source>
</evidence>
<feature type="transmembrane region" description="Helical" evidence="5">
    <location>
        <begin position="301"/>
        <end position="324"/>
    </location>
</feature>
<dbReference type="EMBL" id="CP058529">
    <property type="protein sequence ID" value="QLG29117.1"/>
    <property type="molecule type" value="Genomic_DNA"/>
</dbReference>
<organism evidence="8 9">
    <name type="scientific">Halorarum halophilum</name>
    <dbReference type="NCBI Taxonomy" id="2743090"/>
    <lineage>
        <taxon>Archaea</taxon>
        <taxon>Methanobacteriati</taxon>
        <taxon>Methanobacteriota</taxon>
        <taxon>Stenosarchaea group</taxon>
        <taxon>Halobacteria</taxon>
        <taxon>Halobacteriales</taxon>
        <taxon>Haloferacaceae</taxon>
        <taxon>Halorarum</taxon>
    </lineage>
</organism>
<feature type="compositionally biased region" description="Acidic residues" evidence="6">
    <location>
        <begin position="360"/>
        <end position="371"/>
    </location>
</feature>
<feature type="transmembrane region" description="Helical" evidence="5">
    <location>
        <begin position="133"/>
        <end position="154"/>
    </location>
</feature>
<dbReference type="PROSITE" id="PS50928">
    <property type="entry name" value="ABC_TM1"/>
    <property type="match status" value="1"/>
</dbReference>
<feature type="transmembrane region" description="Helical" evidence="5">
    <location>
        <begin position="192"/>
        <end position="209"/>
    </location>
</feature>
<keyword evidence="4 5" id="KW-0472">Membrane</keyword>
<evidence type="ECO:0000256" key="1">
    <source>
        <dbReference type="ARBA" id="ARBA00004141"/>
    </source>
</evidence>
<evidence type="ECO:0000313" key="8">
    <source>
        <dbReference type="EMBL" id="QLG29117.1"/>
    </source>
</evidence>
<reference evidence="8 9" key="1">
    <citation type="submission" date="2020-07" db="EMBL/GenBank/DDBJ databases">
        <title>Gai3-2, isolated from salt lake.</title>
        <authorList>
            <person name="Cui H."/>
            <person name="Shi X."/>
        </authorList>
    </citation>
    <scope>NUCLEOTIDE SEQUENCE [LARGE SCALE GENOMIC DNA]</scope>
    <source>
        <strain evidence="8 9">Gai3-2</strain>
    </source>
</reference>
<dbReference type="InterPro" id="IPR035906">
    <property type="entry name" value="MetI-like_sf"/>
</dbReference>
<accession>A0A7D5KFN3</accession>
<evidence type="ECO:0000256" key="6">
    <source>
        <dbReference type="SAM" id="MobiDB-lite"/>
    </source>
</evidence>